<organism evidence="2 3">
    <name type="scientific">Tribolium castaneum</name>
    <name type="common">Red flour beetle</name>
    <dbReference type="NCBI Taxonomy" id="7070"/>
    <lineage>
        <taxon>Eukaryota</taxon>
        <taxon>Metazoa</taxon>
        <taxon>Ecdysozoa</taxon>
        <taxon>Arthropoda</taxon>
        <taxon>Hexapoda</taxon>
        <taxon>Insecta</taxon>
        <taxon>Pterygota</taxon>
        <taxon>Neoptera</taxon>
        <taxon>Endopterygota</taxon>
        <taxon>Coleoptera</taxon>
        <taxon>Polyphaga</taxon>
        <taxon>Cucujiformia</taxon>
        <taxon>Tenebrionidae</taxon>
        <taxon>Tenebrionidae incertae sedis</taxon>
        <taxon>Tribolium</taxon>
    </lineage>
</organism>
<feature type="compositionally biased region" description="Basic and acidic residues" evidence="1">
    <location>
        <begin position="74"/>
        <end position="83"/>
    </location>
</feature>
<dbReference type="AlphaFoldDB" id="A0A139WE93"/>
<sequence>MACSHENFSIDRAVDEEIKKCFDRMVELEVEKLGNTTMLDPEMRRKVAIAKVLEKKEAYKLAKKQKAAKRKKKILETRNEQQKKKPKTLLQKYSKRKVAIGLILIKKEKYKLEKKRKAAKRLKRKPLKERDCENQEESLLKHCLLKMHKERRKREKRIKMANEEMELHRRAQLLEEHVDEEVKKCFDRMVELQMKRLEKTSPRLDNEMRRKVAIRIVLEKKEVYKTLQKFDAAKKKQKLQTSEKKTEHKKKKKSKSLLKRCLVKSHQLKLKQQKENKEC</sequence>
<accession>A0A139WE93</accession>
<reference evidence="2 3" key="2">
    <citation type="journal article" date="2010" name="Nucleic Acids Res.">
        <title>BeetleBase in 2010: revisions to provide comprehensive genomic information for Tribolium castaneum.</title>
        <authorList>
            <person name="Kim H.S."/>
            <person name="Murphy T."/>
            <person name="Xia J."/>
            <person name="Caragea D."/>
            <person name="Park Y."/>
            <person name="Beeman R.W."/>
            <person name="Lorenzen M.D."/>
            <person name="Butcher S."/>
            <person name="Manak J.R."/>
            <person name="Brown S.J."/>
        </authorList>
    </citation>
    <scope>GENOME REANNOTATION</scope>
    <source>
        <strain evidence="2 3">Georgia GA2</strain>
    </source>
</reference>
<feature type="compositionally biased region" description="Basic residues" evidence="1">
    <location>
        <begin position="247"/>
        <end position="258"/>
    </location>
</feature>
<dbReference type="Proteomes" id="UP000007266">
    <property type="component" value="Linkage group 7"/>
</dbReference>
<dbReference type="InParanoid" id="A0A139WE93"/>
<evidence type="ECO:0000313" key="3">
    <source>
        <dbReference type="Proteomes" id="UP000007266"/>
    </source>
</evidence>
<reference evidence="2 3" key="1">
    <citation type="journal article" date="2008" name="Nature">
        <title>The genome of the model beetle and pest Tribolium castaneum.</title>
        <authorList>
            <consortium name="Tribolium Genome Sequencing Consortium"/>
            <person name="Richards S."/>
            <person name="Gibbs R.A."/>
            <person name="Weinstock G.M."/>
            <person name="Brown S.J."/>
            <person name="Denell R."/>
            <person name="Beeman R.W."/>
            <person name="Gibbs R."/>
            <person name="Beeman R.W."/>
            <person name="Brown S.J."/>
            <person name="Bucher G."/>
            <person name="Friedrich M."/>
            <person name="Grimmelikhuijzen C.J."/>
            <person name="Klingler M."/>
            <person name="Lorenzen M."/>
            <person name="Richards S."/>
            <person name="Roth S."/>
            <person name="Schroder R."/>
            <person name="Tautz D."/>
            <person name="Zdobnov E.M."/>
            <person name="Muzny D."/>
            <person name="Gibbs R.A."/>
            <person name="Weinstock G.M."/>
            <person name="Attaway T."/>
            <person name="Bell S."/>
            <person name="Buhay C.J."/>
            <person name="Chandrabose M.N."/>
            <person name="Chavez D."/>
            <person name="Clerk-Blankenburg K.P."/>
            <person name="Cree A."/>
            <person name="Dao M."/>
            <person name="Davis C."/>
            <person name="Chacko J."/>
            <person name="Dinh H."/>
            <person name="Dugan-Rocha S."/>
            <person name="Fowler G."/>
            <person name="Garner T.T."/>
            <person name="Garnes J."/>
            <person name="Gnirke A."/>
            <person name="Hawes A."/>
            <person name="Hernandez J."/>
            <person name="Hines S."/>
            <person name="Holder M."/>
            <person name="Hume J."/>
            <person name="Jhangiani S.N."/>
            <person name="Joshi V."/>
            <person name="Khan Z.M."/>
            <person name="Jackson L."/>
            <person name="Kovar C."/>
            <person name="Kowis A."/>
            <person name="Lee S."/>
            <person name="Lewis L.R."/>
            <person name="Margolis J."/>
            <person name="Morgan M."/>
            <person name="Nazareth L.V."/>
            <person name="Nguyen N."/>
            <person name="Okwuonu G."/>
            <person name="Parker D."/>
            <person name="Richards S."/>
            <person name="Ruiz S.J."/>
            <person name="Santibanez J."/>
            <person name="Savard J."/>
            <person name="Scherer S.E."/>
            <person name="Schneider B."/>
            <person name="Sodergren E."/>
            <person name="Tautz D."/>
            <person name="Vattahil S."/>
            <person name="Villasana D."/>
            <person name="White C.S."/>
            <person name="Wright R."/>
            <person name="Park Y."/>
            <person name="Beeman R.W."/>
            <person name="Lord J."/>
            <person name="Oppert B."/>
            <person name="Lorenzen M."/>
            <person name="Brown S."/>
            <person name="Wang L."/>
            <person name="Savard J."/>
            <person name="Tautz D."/>
            <person name="Richards S."/>
            <person name="Weinstock G."/>
            <person name="Gibbs R.A."/>
            <person name="Liu Y."/>
            <person name="Worley K."/>
            <person name="Weinstock G."/>
            <person name="Elsik C.G."/>
            <person name="Reese J.T."/>
            <person name="Elhaik E."/>
            <person name="Landan G."/>
            <person name="Graur D."/>
            <person name="Arensburger P."/>
            <person name="Atkinson P."/>
            <person name="Beeman R.W."/>
            <person name="Beidler J."/>
            <person name="Brown S.J."/>
            <person name="Demuth J.P."/>
            <person name="Drury D.W."/>
            <person name="Du Y.Z."/>
            <person name="Fujiwara H."/>
            <person name="Lorenzen M."/>
            <person name="Maselli V."/>
            <person name="Osanai M."/>
            <person name="Park Y."/>
            <person name="Robertson H.M."/>
            <person name="Tu Z."/>
            <person name="Wang J.J."/>
            <person name="Wang S."/>
            <person name="Richards S."/>
            <person name="Song H."/>
            <person name="Zhang L."/>
            <person name="Sodergren E."/>
            <person name="Werner D."/>
            <person name="Stanke M."/>
            <person name="Morgenstern B."/>
            <person name="Solovyev V."/>
            <person name="Kosarev P."/>
            <person name="Brown G."/>
            <person name="Chen H.C."/>
            <person name="Ermolaeva O."/>
            <person name="Hlavina W."/>
            <person name="Kapustin Y."/>
            <person name="Kiryutin B."/>
            <person name="Kitts P."/>
            <person name="Maglott D."/>
            <person name="Pruitt K."/>
            <person name="Sapojnikov V."/>
            <person name="Souvorov A."/>
            <person name="Mackey A.J."/>
            <person name="Waterhouse R.M."/>
            <person name="Wyder S."/>
            <person name="Zdobnov E.M."/>
            <person name="Zdobnov E.M."/>
            <person name="Wyder S."/>
            <person name="Kriventseva E.V."/>
            <person name="Kadowaki T."/>
            <person name="Bork P."/>
            <person name="Aranda M."/>
            <person name="Bao R."/>
            <person name="Beermann A."/>
            <person name="Berns N."/>
            <person name="Bolognesi R."/>
            <person name="Bonneton F."/>
            <person name="Bopp D."/>
            <person name="Brown S.J."/>
            <person name="Bucher G."/>
            <person name="Butts T."/>
            <person name="Chaumot A."/>
            <person name="Denell R.E."/>
            <person name="Ferrier D.E."/>
            <person name="Friedrich M."/>
            <person name="Gordon C.M."/>
            <person name="Jindra M."/>
            <person name="Klingler M."/>
            <person name="Lan Q."/>
            <person name="Lattorff H.M."/>
            <person name="Laudet V."/>
            <person name="von Levetsow C."/>
            <person name="Liu Z."/>
            <person name="Lutz R."/>
            <person name="Lynch J.A."/>
            <person name="da Fonseca R.N."/>
            <person name="Posnien N."/>
            <person name="Reuter R."/>
            <person name="Roth S."/>
            <person name="Savard J."/>
            <person name="Schinko J.B."/>
            <person name="Schmitt C."/>
            <person name="Schoppmeier M."/>
            <person name="Schroder R."/>
            <person name="Shippy T.D."/>
            <person name="Simonnet F."/>
            <person name="Marques-Souza H."/>
            <person name="Tautz D."/>
            <person name="Tomoyasu Y."/>
            <person name="Trauner J."/>
            <person name="Van der Zee M."/>
            <person name="Vervoort M."/>
            <person name="Wittkopp N."/>
            <person name="Wimmer E.A."/>
            <person name="Yang X."/>
            <person name="Jones A.K."/>
            <person name="Sattelle D.B."/>
            <person name="Ebert P.R."/>
            <person name="Nelson D."/>
            <person name="Scott J.G."/>
            <person name="Beeman R.W."/>
            <person name="Muthukrishnan S."/>
            <person name="Kramer K.J."/>
            <person name="Arakane Y."/>
            <person name="Beeman R.W."/>
            <person name="Zhu Q."/>
            <person name="Hogenkamp D."/>
            <person name="Dixit R."/>
            <person name="Oppert B."/>
            <person name="Jiang H."/>
            <person name="Zou Z."/>
            <person name="Marshall J."/>
            <person name="Elpidina E."/>
            <person name="Vinokurov K."/>
            <person name="Oppert C."/>
            <person name="Zou Z."/>
            <person name="Evans J."/>
            <person name="Lu Z."/>
            <person name="Zhao P."/>
            <person name="Sumathipala N."/>
            <person name="Altincicek B."/>
            <person name="Vilcinskas A."/>
            <person name="Williams M."/>
            <person name="Hultmark D."/>
            <person name="Hetru C."/>
            <person name="Jiang H."/>
            <person name="Grimmelikhuijzen C.J."/>
            <person name="Hauser F."/>
            <person name="Cazzamali G."/>
            <person name="Williamson M."/>
            <person name="Park Y."/>
            <person name="Li B."/>
            <person name="Tanaka Y."/>
            <person name="Predel R."/>
            <person name="Neupert S."/>
            <person name="Schachtner J."/>
            <person name="Verleyen P."/>
            <person name="Raible F."/>
            <person name="Bork P."/>
            <person name="Friedrich M."/>
            <person name="Walden K.K."/>
            <person name="Robertson H.M."/>
            <person name="Angeli S."/>
            <person name="Foret S."/>
            <person name="Bucher G."/>
            <person name="Schuetz S."/>
            <person name="Maleszka R."/>
            <person name="Wimmer E.A."/>
            <person name="Beeman R.W."/>
            <person name="Lorenzen M."/>
            <person name="Tomoyasu Y."/>
            <person name="Miller S.C."/>
            <person name="Grossmann D."/>
            <person name="Bucher G."/>
        </authorList>
    </citation>
    <scope>NUCLEOTIDE SEQUENCE [LARGE SCALE GENOMIC DNA]</scope>
    <source>
        <strain evidence="2 3">Georgia GA2</strain>
    </source>
</reference>
<proteinExistence type="predicted"/>
<keyword evidence="3" id="KW-1185">Reference proteome</keyword>
<feature type="region of interest" description="Disordered" evidence="1">
    <location>
        <begin position="68"/>
        <end position="88"/>
    </location>
</feature>
<protein>
    <submittedName>
        <fullName evidence="2">Uncharacterized protein</fullName>
    </submittedName>
</protein>
<evidence type="ECO:0000313" key="2">
    <source>
        <dbReference type="EMBL" id="KYB26232.1"/>
    </source>
</evidence>
<dbReference type="EMBL" id="KQ971354">
    <property type="protein sequence ID" value="KYB26232.1"/>
    <property type="molecule type" value="Genomic_DNA"/>
</dbReference>
<gene>
    <name evidence="2" type="primary">AUGUSTUS-3.0.2_33670</name>
    <name evidence="2" type="ORF">TcasGA2_TC033670</name>
</gene>
<evidence type="ECO:0000256" key="1">
    <source>
        <dbReference type="SAM" id="MobiDB-lite"/>
    </source>
</evidence>
<feature type="region of interest" description="Disordered" evidence="1">
    <location>
        <begin position="233"/>
        <end position="258"/>
    </location>
</feature>
<name>A0A139WE93_TRICA</name>